<evidence type="ECO:0000256" key="3">
    <source>
        <dbReference type="ARBA" id="ARBA00022833"/>
    </source>
</evidence>
<dbReference type="Gene3D" id="3.90.180.10">
    <property type="entry name" value="Medium-chain alcohol dehydrogenases, catalytic domain"/>
    <property type="match status" value="2"/>
</dbReference>
<evidence type="ECO:0000256" key="2">
    <source>
        <dbReference type="ARBA" id="ARBA00022723"/>
    </source>
</evidence>
<dbReference type="EMBL" id="QGMK01000466">
    <property type="protein sequence ID" value="TVY81518.1"/>
    <property type="molecule type" value="Genomic_DNA"/>
</dbReference>
<dbReference type="AlphaFoldDB" id="A0A8T9C778"/>
<comment type="caution">
    <text evidence="7">The sequence shown here is derived from an EMBL/GenBank/DDBJ whole genome shotgun (WGS) entry which is preliminary data.</text>
</comment>
<dbReference type="InterPro" id="IPR002328">
    <property type="entry name" value="ADH_Zn_CS"/>
</dbReference>
<keyword evidence="3 5" id="KW-0862">Zinc</keyword>
<keyword evidence="8" id="KW-1185">Reference proteome</keyword>
<gene>
    <name evidence="7" type="primary">adh_1</name>
    <name evidence="7" type="ORF">LSUE1_G003641</name>
</gene>
<dbReference type="GO" id="GO:0008270">
    <property type="term" value="F:zinc ion binding"/>
    <property type="evidence" value="ECO:0007669"/>
    <property type="project" value="InterPro"/>
</dbReference>
<evidence type="ECO:0000259" key="6">
    <source>
        <dbReference type="SMART" id="SM00829"/>
    </source>
</evidence>
<evidence type="ECO:0000256" key="4">
    <source>
        <dbReference type="ARBA" id="ARBA00023002"/>
    </source>
</evidence>
<name>A0A8T9C778_9HELO</name>
<evidence type="ECO:0000256" key="5">
    <source>
        <dbReference type="RuleBase" id="RU361277"/>
    </source>
</evidence>
<dbReference type="FunFam" id="3.40.50.720:FF:000022">
    <property type="entry name" value="Cinnamyl alcohol dehydrogenase"/>
    <property type="match status" value="1"/>
</dbReference>
<comment type="cofactor">
    <cofactor evidence="1 5">
        <name>Zn(2+)</name>
        <dbReference type="ChEBI" id="CHEBI:29105"/>
    </cofactor>
</comment>
<dbReference type="SMART" id="SM00829">
    <property type="entry name" value="PKS_ER"/>
    <property type="match status" value="1"/>
</dbReference>
<dbReference type="InterPro" id="IPR036291">
    <property type="entry name" value="NAD(P)-bd_dom_sf"/>
</dbReference>
<comment type="similarity">
    <text evidence="5">Belongs to the zinc-containing alcohol dehydrogenase family.</text>
</comment>
<dbReference type="Pfam" id="PF08240">
    <property type="entry name" value="ADH_N"/>
    <property type="match status" value="1"/>
</dbReference>
<dbReference type="PROSITE" id="PS00059">
    <property type="entry name" value="ADH_ZINC"/>
    <property type="match status" value="1"/>
</dbReference>
<dbReference type="PANTHER" id="PTHR42683">
    <property type="entry name" value="ALDEHYDE REDUCTASE"/>
    <property type="match status" value="1"/>
</dbReference>
<dbReference type="SUPFAM" id="SSF50129">
    <property type="entry name" value="GroES-like"/>
    <property type="match status" value="1"/>
</dbReference>
<dbReference type="InterPro" id="IPR020843">
    <property type="entry name" value="ER"/>
</dbReference>
<dbReference type="InterPro" id="IPR013154">
    <property type="entry name" value="ADH-like_N"/>
</dbReference>
<protein>
    <submittedName>
        <fullName evidence="7">Alcohol dehydrogenase</fullName>
    </submittedName>
</protein>
<organism evidence="7 8">
    <name type="scientific">Lachnellula suecica</name>
    <dbReference type="NCBI Taxonomy" id="602035"/>
    <lineage>
        <taxon>Eukaryota</taxon>
        <taxon>Fungi</taxon>
        <taxon>Dikarya</taxon>
        <taxon>Ascomycota</taxon>
        <taxon>Pezizomycotina</taxon>
        <taxon>Leotiomycetes</taxon>
        <taxon>Helotiales</taxon>
        <taxon>Lachnaceae</taxon>
        <taxon>Lachnellula</taxon>
    </lineage>
</organism>
<dbReference type="OrthoDB" id="1879366at2759"/>
<dbReference type="SUPFAM" id="SSF51735">
    <property type="entry name" value="NAD(P)-binding Rossmann-fold domains"/>
    <property type="match status" value="1"/>
</dbReference>
<dbReference type="GO" id="GO:0016616">
    <property type="term" value="F:oxidoreductase activity, acting on the CH-OH group of donors, NAD or NADP as acceptor"/>
    <property type="evidence" value="ECO:0007669"/>
    <property type="project" value="InterPro"/>
</dbReference>
<reference evidence="7 8" key="1">
    <citation type="submission" date="2018-05" db="EMBL/GenBank/DDBJ databases">
        <title>Genome sequencing and assembly of the regulated plant pathogen Lachnellula willkommii and related sister species for the development of diagnostic species identification markers.</title>
        <authorList>
            <person name="Giroux E."/>
            <person name="Bilodeau G."/>
        </authorList>
    </citation>
    <scope>NUCLEOTIDE SEQUENCE [LARGE SCALE GENOMIC DNA]</scope>
    <source>
        <strain evidence="7 8">CBS 268.59</strain>
    </source>
</reference>
<dbReference type="InterPro" id="IPR047109">
    <property type="entry name" value="CAD-like"/>
</dbReference>
<dbReference type="Gene3D" id="3.40.50.720">
    <property type="entry name" value="NAD(P)-binding Rossmann-like Domain"/>
    <property type="match status" value="1"/>
</dbReference>
<sequence length="332" mass="35518">MAEQTLTYLAGDPDGNIVVKTSKRAVEALEVLVKVTHSGLCGTDVHDRTSECGLGHEGVGLVEKIGLNVTSVKVGERVGWGPAGIAANVSQDIVSIAPSLAGKSMESLSKVLLETLWSSIKISYTISPMRLSPSMLDLCSALITVYEALDVAGAKPSDRVGIVGLGGLGHMAVQYAKAMGCDPVVFSRSPAKKEDALKLGAKEFHLIPSSPEVGLEVTDGIHVLLLCGDRLPNFEQFMPVLARRATIVPLIIQGEPLVIPYMPFMLPGHGIIASTEASRRNHIDALTFAARHNIRPWIQEFPMTRNGLAEALDLLEQGRVKYRAVLTAGLNE</sequence>
<keyword evidence="4" id="KW-0560">Oxidoreductase</keyword>
<dbReference type="Pfam" id="PF00107">
    <property type="entry name" value="ADH_zinc_N"/>
    <property type="match status" value="1"/>
</dbReference>
<evidence type="ECO:0000256" key="1">
    <source>
        <dbReference type="ARBA" id="ARBA00001947"/>
    </source>
</evidence>
<dbReference type="InterPro" id="IPR013149">
    <property type="entry name" value="ADH-like_C"/>
</dbReference>
<proteinExistence type="inferred from homology"/>
<feature type="domain" description="Enoyl reductase (ER)" evidence="6">
    <location>
        <begin position="11"/>
        <end position="326"/>
    </location>
</feature>
<accession>A0A8T9C778</accession>
<dbReference type="Proteomes" id="UP000469558">
    <property type="component" value="Unassembled WGS sequence"/>
</dbReference>
<dbReference type="InterPro" id="IPR011032">
    <property type="entry name" value="GroES-like_sf"/>
</dbReference>
<evidence type="ECO:0000313" key="8">
    <source>
        <dbReference type="Proteomes" id="UP000469558"/>
    </source>
</evidence>
<evidence type="ECO:0000313" key="7">
    <source>
        <dbReference type="EMBL" id="TVY81518.1"/>
    </source>
</evidence>
<keyword evidence="2 5" id="KW-0479">Metal-binding</keyword>